<sequence length="91" mass="10479">MMLPLIWHDDALDDLERIIDYIEAHNPAAAQRLGSVIRDTAERLPNHPYLYRGGRIAGTREALITPNYVLVYRVTDIIEVLAVIHTRQQYP</sequence>
<dbReference type="Gene3D" id="3.30.2310.20">
    <property type="entry name" value="RelE-like"/>
    <property type="match status" value="1"/>
</dbReference>
<evidence type="ECO:0000313" key="3">
    <source>
        <dbReference type="EMBL" id="KKW92964.1"/>
    </source>
</evidence>
<dbReference type="Pfam" id="PF05016">
    <property type="entry name" value="ParE_toxin"/>
    <property type="match status" value="1"/>
</dbReference>
<name>A0A0M3AWJ2_9SPHN</name>
<dbReference type="AlphaFoldDB" id="A0A0M3AWJ2"/>
<keyword evidence="2" id="KW-1277">Toxin-antitoxin system</keyword>
<dbReference type="InterPro" id="IPR051803">
    <property type="entry name" value="TA_system_RelE-like_toxin"/>
</dbReference>
<reference evidence="3 4" key="1">
    <citation type="submission" date="2015-04" db="EMBL/GenBank/DDBJ databases">
        <title>Genome sequence of aromatic hydrocarbons-degrading Sphingobium chungbukense DJ77.</title>
        <authorList>
            <person name="Kim Y.-C."/>
            <person name="Chae J.-C."/>
        </authorList>
    </citation>
    <scope>NUCLEOTIDE SEQUENCE [LARGE SCALE GENOMIC DNA]</scope>
    <source>
        <strain evidence="3 4">DJ77</strain>
    </source>
</reference>
<dbReference type="InterPro" id="IPR007712">
    <property type="entry name" value="RelE/ParE_toxin"/>
</dbReference>
<evidence type="ECO:0000313" key="4">
    <source>
        <dbReference type="Proteomes" id="UP000033874"/>
    </source>
</evidence>
<protein>
    <submittedName>
        <fullName evidence="3">Addiction module antitoxin</fullName>
    </submittedName>
</protein>
<dbReference type="Proteomes" id="UP000033874">
    <property type="component" value="Unassembled WGS sequence"/>
</dbReference>
<dbReference type="EMBL" id="LBIC01000003">
    <property type="protein sequence ID" value="KKW92964.1"/>
    <property type="molecule type" value="Genomic_DNA"/>
</dbReference>
<accession>A0A0M3AWJ2</accession>
<dbReference type="PANTHER" id="PTHR33755">
    <property type="entry name" value="TOXIN PARE1-RELATED"/>
    <property type="match status" value="1"/>
</dbReference>
<keyword evidence="4" id="KW-1185">Reference proteome</keyword>
<dbReference type="PATRIC" id="fig|56193.3.peg.1816"/>
<dbReference type="NCBIfam" id="TIGR02385">
    <property type="entry name" value="RelE_StbE"/>
    <property type="match status" value="1"/>
</dbReference>
<gene>
    <name evidence="3" type="ORF">YP76_08775</name>
</gene>
<evidence type="ECO:0000256" key="2">
    <source>
        <dbReference type="ARBA" id="ARBA00022649"/>
    </source>
</evidence>
<dbReference type="STRING" id="56193.YP76_08775"/>
<comment type="caution">
    <text evidence="3">The sequence shown here is derived from an EMBL/GenBank/DDBJ whole genome shotgun (WGS) entry which is preliminary data.</text>
</comment>
<dbReference type="InterPro" id="IPR035093">
    <property type="entry name" value="RelE/ParE_toxin_dom_sf"/>
</dbReference>
<evidence type="ECO:0000256" key="1">
    <source>
        <dbReference type="ARBA" id="ARBA00006226"/>
    </source>
</evidence>
<comment type="similarity">
    <text evidence="1">Belongs to the RelE toxin family.</text>
</comment>
<proteinExistence type="inferred from homology"/>
<organism evidence="3 4">
    <name type="scientific">Sphingobium chungbukense</name>
    <dbReference type="NCBI Taxonomy" id="56193"/>
    <lineage>
        <taxon>Bacteria</taxon>
        <taxon>Pseudomonadati</taxon>
        <taxon>Pseudomonadota</taxon>
        <taxon>Alphaproteobacteria</taxon>
        <taxon>Sphingomonadales</taxon>
        <taxon>Sphingomonadaceae</taxon>
        <taxon>Sphingobium</taxon>
    </lineage>
</organism>
<dbReference type="PANTHER" id="PTHR33755:SF7">
    <property type="entry name" value="TOXIN MODULE OF TOXIN-ANTITOXIN SYSTEM RELE_STBE FAMILY"/>
    <property type="match status" value="1"/>
</dbReference>